<dbReference type="SUPFAM" id="SSF57850">
    <property type="entry name" value="RING/U-box"/>
    <property type="match status" value="1"/>
</dbReference>
<dbReference type="AlphaFoldDB" id="A0AAD1XLF5"/>
<dbReference type="InterPro" id="IPR013083">
    <property type="entry name" value="Znf_RING/FYVE/PHD"/>
</dbReference>
<dbReference type="EMBL" id="CAMPGE010016291">
    <property type="protein sequence ID" value="CAI2374865.1"/>
    <property type="molecule type" value="Genomic_DNA"/>
</dbReference>
<evidence type="ECO:0008006" key="3">
    <source>
        <dbReference type="Google" id="ProtNLM"/>
    </source>
</evidence>
<gene>
    <name evidence="1" type="ORF">ECRASSUSDP1_LOCUS16223</name>
</gene>
<name>A0AAD1XLF5_EUPCR</name>
<dbReference type="Proteomes" id="UP001295684">
    <property type="component" value="Unassembled WGS sequence"/>
</dbReference>
<organism evidence="1 2">
    <name type="scientific">Euplotes crassus</name>
    <dbReference type="NCBI Taxonomy" id="5936"/>
    <lineage>
        <taxon>Eukaryota</taxon>
        <taxon>Sar</taxon>
        <taxon>Alveolata</taxon>
        <taxon>Ciliophora</taxon>
        <taxon>Intramacronucleata</taxon>
        <taxon>Spirotrichea</taxon>
        <taxon>Hypotrichia</taxon>
        <taxon>Euplotida</taxon>
        <taxon>Euplotidae</taxon>
        <taxon>Moneuplotes</taxon>
    </lineage>
</organism>
<proteinExistence type="predicted"/>
<protein>
    <recommendedName>
        <fullName evidence="3">RING-type domain-containing protein</fullName>
    </recommendedName>
</protein>
<sequence length="344" mass="40042">MESLFNLKIFSSIKGICRRSDRQEQDIMTTQPDEGKHLFINFHDPDTQGQLCNTTLSFDDLKKRFKKRELKLCSKQLDFDTASPSETDLKEVEDLEVATFDQEKDKIVKKNNKEIKEGVDFSNLCCTKCDNLLFLSRTLTCGHSYCIFCTYKYILKDFKCLKCEEQVQTDDIDETLQIQYSSHSIDKMILMLNSRITNQDQVKKNLERIQECIDFKKKKLTFKSDPGCKIDILDLNSLKWCKGEILKKTNMSSSSRSLHMENHNGNALLYIQYKKDGNQTNAYIREDSVAIAPEGYFTKEDESFIQMRERAMDTSFVSSLESPDRFMRVITRLNRILNINNAES</sequence>
<reference evidence="1" key="1">
    <citation type="submission" date="2023-07" db="EMBL/GenBank/DDBJ databases">
        <authorList>
            <consortium name="AG Swart"/>
            <person name="Singh M."/>
            <person name="Singh A."/>
            <person name="Seah K."/>
            <person name="Emmerich C."/>
        </authorList>
    </citation>
    <scope>NUCLEOTIDE SEQUENCE</scope>
    <source>
        <strain evidence="1">DP1</strain>
    </source>
</reference>
<evidence type="ECO:0000313" key="1">
    <source>
        <dbReference type="EMBL" id="CAI2374865.1"/>
    </source>
</evidence>
<keyword evidence="2" id="KW-1185">Reference proteome</keyword>
<accession>A0AAD1XLF5</accession>
<evidence type="ECO:0000313" key="2">
    <source>
        <dbReference type="Proteomes" id="UP001295684"/>
    </source>
</evidence>
<comment type="caution">
    <text evidence="1">The sequence shown here is derived from an EMBL/GenBank/DDBJ whole genome shotgun (WGS) entry which is preliminary data.</text>
</comment>
<dbReference type="Gene3D" id="3.30.40.10">
    <property type="entry name" value="Zinc/RING finger domain, C3HC4 (zinc finger)"/>
    <property type="match status" value="1"/>
</dbReference>